<evidence type="ECO:0000313" key="2">
    <source>
        <dbReference type="Proteomes" id="UP000714275"/>
    </source>
</evidence>
<organism evidence="1 2">
    <name type="scientific">Suillus placidus</name>
    <dbReference type="NCBI Taxonomy" id="48579"/>
    <lineage>
        <taxon>Eukaryota</taxon>
        <taxon>Fungi</taxon>
        <taxon>Dikarya</taxon>
        <taxon>Basidiomycota</taxon>
        <taxon>Agaricomycotina</taxon>
        <taxon>Agaricomycetes</taxon>
        <taxon>Agaricomycetidae</taxon>
        <taxon>Boletales</taxon>
        <taxon>Suillineae</taxon>
        <taxon>Suillaceae</taxon>
        <taxon>Suillus</taxon>
    </lineage>
</organism>
<name>A0A9P6ZHT1_9AGAM</name>
<reference evidence="1" key="1">
    <citation type="journal article" date="2020" name="New Phytol.">
        <title>Comparative genomics reveals dynamic genome evolution in host specialist ectomycorrhizal fungi.</title>
        <authorList>
            <person name="Lofgren L.A."/>
            <person name="Nguyen N.H."/>
            <person name="Vilgalys R."/>
            <person name="Ruytinx J."/>
            <person name="Liao H.L."/>
            <person name="Branco S."/>
            <person name="Kuo A."/>
            <person name="LaButti K."/>
            <person name="Lipzen A."/>
            <person name="Andreopoulos W."/>
            <person name="Pangilinan J."/>
            <person name="Riley R."/>
            <person name="Hundley H."/>
            <person name="Na H."/>
            <person name="Barry K."/>
            <person name="Grigoriev I.V."/>
            <person name="Stajich J.E."/>
            <person name="Kennedy P.G."/>
        </authorList>
    </citation>
    <scope>NUCLEOTIDE SEQUENCE</scope>
    <source>
        <strain evidence="1">DOB743</strain>
    </source>
</reference>
<sequence>MCKLFLTQFALFRFSPPLTERITGWSSLGNSMNIPQAVKKVLPMGFNRPISWGHPQTRFPPNYCDSLKLVLRPSNIFHGHSIGQRLRLKNVRWKRRGPDDRKSNTSALKLLISCTTRTRVTPSGIAQFLRRRRTSWECFCSAVEERSTPVRFVRTANGFTKAVCYFHTNKCGFSINLNETCHTACHISTYEDWPVYLAATNTAVLVTRFELRRLSSPLRHAEIVPYFADYLGAHRSIYPPQTWSRMVSAIPGHINSNRRHHAVFPTARDQLLGRVQHPVQHVEPDALVVVPPKHTPNLPMVREGPILSPNQQDHLYTLAAGRGIDEFDADGLLEKCDGCRRVFIPTALRLHIIGGCGERWSISIDDDKNVER</sequence>
<dbReference type="EMBL" id="JABBWD010000104">
    <property type="protein sequence ID" value="KAG1765742.1"/>
    <property type="molecule type" value="Genomic_DNA"/>
</dbReference>
<gene>
    <name evidence="1" type="ORF">EV702DRAFT_1204478</name>
</gene>
<accession>A0A9P6ZHT1</accession>
<dbReference type="Proteomes" id="UP000714275">
    <property type="component" value="Unassembled WGS sequence"/>
</dbReference>
<evidence type="ECO:0000313" key="1">
    <source>
        <dbReference type="EMBL" id="KAG1765742.1"/>
    </source>
</evidence>
<proteinExistence type="predicted"/>
<dbReference type="OrthoDB" id="3070804at2759"/>
<keyword evidence="2" id="KW-1185">Reference proteome</keyword>
<protein>
    <submittedName>
        <fullName evidence="1">Uncharacterized protein</fullName>
    </submittedName>
</protein>
<comment type="caution">
    <text evidence="1">The sequence shown here is derived from an EMBL/GenBank/DDBJ whole genome shotgun (WGS) entry which is preliminary data.</text>
</comment>
<dbReference type="AlphaFoldDB" id="A0A9P6ZHT1"/>